<feature type="transmembrane region" description="Helical" evidence="1">
    <location>
        <begin position="23"/>
        <end position="40"/>
    </location>
</feature>
<sequence length="641" mass="69727">MPDATDPPSGVTADRDAVGRPDWWRGCLVVLLVLVLWGAARPYGGIIGDARLYTLQALSHIMPGRFNDDLFLHYGSQDRFSAFSYLYSPFLHTFGIGYGSLAFCLLGCLLWLGGVATLATGLFRDRAVAIPAIVTAVAIQFGGGTLVRPGEPILTPRLFAEAVSLFALGAMLRGRNGLAALLLLLSLAIHPLMTSGAIAAFFLYHAMRRPVLWLAGAGAASIVIALAFSGVEPFVRLTVRMDGAWLASAGTLDPQCFIAEWGATYWLPLVGSFALLLAAMRYAQRRERRFLAATAMAALGGIALTALGGDLLHNVLIIDIQAWRALWLLNLVVYLLGGMLWARVIRARWANPTGVPAVLGFTYGLLILASFAPAAGFAAAPMAILACLLSFYEHRYCRPVSGLCRILARLVVACCLAFALLGLHYVVRTQDPFWRPLYGIGLATPALWGLWRLRGESAPRRSRIGVTVLAGILAPLTVTNWDQSTPWQHFIDKGQAPPALTRLLPPEGPVYWDGDVTVPWLVLRRSSYFSCEQGAGILFSRATAAAFRQRFDTLSRLHTLDFDLPPYCTLGKDQRVLPLRRADLATVCAASPGLSALIVTRQAIDDPGAAWTPPVPFPWANEQGRKISVARFFIYRCDALR</sequence>
<keyword evidence="1" id="KW-1133">Transmembrane helix</keyword>
<keyword evidence="3" id="KW-1185">Reference proteome</keyword>
<feature type="transmembrane region" description="Helical" evidence="1">
    <location>
        <begin position="321"/>
        <end position="342"/>
    </location>
</feature>
<feature type="transmembrane region" description="Helical" evidence="1">
    <location>
        <begin position="377"/>
        <end position="394"/>
    </location>
</feature>
<feature type="transmembrane region" description="Helical" evidence="1">
    <location>
        <begin position="463"/>
        <end position="481"/>
    </location>
</feature>
<feature type="transmembrane region" description="Helical" evidence="1">
    <location>
        <begin position="354"/>
        <end position="371"/>
    </location>
</feature>
<keyword evidence="1" id="KW-0472">Membrane</keyword>
<feature type="transmembrane region" description="Helical" evidence="1">
    <location>
        <begin position="265"/>
        <end position="283"/>
    </location>
</feature>
<dbReference type="EMBL" id="CP152276">
    <property type="protein sequence ID" value="XAE43226.1"/>
    <property type="molecule type" value="Genomic_DNA"/>
</dbReference>
<feature type="transmembrane region" description="Helical" evidence="1">
    <location>
        <begin position="406"/>
        <end position="427"/>
    </location>
</feature>
<gene>
    <name evidence="2" type="ORF">AAC691_01780</name>
</gene>
<feature type="transmembrane region" description="Helical" evidence="1">
    <location>
        <begin position="178"/>
        <end position="204"/>
    </location>
</feature>
<evidence type="ECO:0000313" key="3">
    <source>
        <dbReference type="Proteomes" id="UP001449795"/>
    </source>
</evidence>
<evidence type="ECO:0000256" key="1">
    <source>
        <dbReference type="SAM" id="Phobius"/>
    </source>
</evidence>
<reference evidence="2 3" key="1">
    <citation type="submission" date="2024-04" db="EMBL/GenBank/DDBJ databases">
        <title>Complete genome sequence of Nguyenibacter vanlangesis HBCM-1154, a strain capable of nitrogen fixation, IAA production, and phosphorus solubilization isolated from sugarcane soil.</title>
        <authorList>
            <person name="MY HANH P."/>
        </authorList>
    </citation>
    <scope>NUCLEOTIDE SEQUENCE [LARGE SCALE GENOMIC DNA]</scope>
    <source>
        <strain evidence="2 3">HBCM 1154</strain>
    </source>
</reference>
<accession>A0ABZ3D714</accession>
<feature type="transmembrane region" description="Helical" evidence="1">
    <location>
        <begin position="128"/>
        <end position="147"/>
    </location>
</feature>
<evidence type="ECO:0008006" key="4">
    <source>
        <dbReference type="Google" id="ProtNLM"/>
    </source>
</evidence>
<keyword evidence="1" id="KW-0812">Transmembrane</keyword>
<proteinExistence type="predicted"/>
<dbReference type="RefSeq" id="WP_342628747.1">
    <property type="nucleotide sequence ID" value="NZ_CP152276.1"/>
</dbReference>
<evidence type="ECO:0000313" key="2">
    <source>
        <dbReference type="EMBL" id="XAE43226.1"/>
    </source>
</evidence>
<organism evidence="2 3">
    <name type="scientific">Nguyenibacter vanlangensis</name>
    <dbReference type="NCBI Taxonomy" id="1216886"/>
    <lineage>
        <taxon>Bacteria</taxon>
        <taxon>Pseudomonadati</taxon>
        <taxon>Pseudomonadota</taxon>
        <taxon>Alphaproteobacteria</taxon>
        <taxon>Acetobacterales</taxon>
        <taxon>Acetobacteraceae</taxon>
        <taxon>Nguyenibacter</taxon>
    </lineage>
</organism>
<feature type="transmembrane region" description="Helical" evidence="1">
    <location>
        <begin position="96"/>
        <end position="122"/>
    </location>
</feature>
<name>A0ABZ3D714_9PROT</name>
<protein>
    <recommendedName>
        <fullName evidence="4">4-amino-4-deoxy-L-arabinose transferase</fullName>
    </recommendedName>
</protein>
<feature type="transmembrane region" description="Helical" evidence="1">
    <location>
        <begin position="433"/>
        <end position="451"/>
    </location>
</feature>
<feature type="transmembrane region" description="Helical" evidence="1">
    <location>
        <begin position="290"/>
        <end position="309"/>
    </location>
</feature>
<feature type="transmembrane region" description="Helical" evidence="1">
    <location>
        <begin position="211"/>
        <end position="231"/>
    </location>
</feature>
<dbReference type="Proteomes" id="UP001449795">
    <property type="component" value="Chromosome"/>
</dbReference>